<evidence type="ECO:0000313" key="3">
    <source>
        <dbReference type="EMBL" id="MFC5286778.1"/>
    </source>
</evidence>
<name>A0ABW0EHC0_9PSEU</name>
<dbReference type="EMBL" id="JBHSKF010000003">
    <property type="protein sequence ID" value="MFC5286778.1"/>
    <property type="molecule type" value="Genomic_DNA"/>
</dbReference>
<evidence type="ECO:0000256" key="1">
    <source>
        <dbReference type="SAM" id="MobiDB-lite"/>
    </source>
</evidence>
<feature type="compositionally biased region" description="Basic and acidic residues" evidence="1">
    <location>
        <begin position="222"/>
        <end position="236"/>
    </location>
</feature>
<feature type="compositionally biased region" description="Basic and acidic residues" evidence="1">
    <location>
        <begin position="250"/>
        <end position="262"/>
    </location>
</feature>
<dbReference type="InterPro" id="IPR035437">
    <property type="entry name" value="SNase_OB-fold_sf"/>
</dbReference>
<dbReference type="SUPFAM" id="SSF50199">
    <property type="entry name" value="Staphylococcal nuclease"/>
    <property type="match status" value="1"/>
</dbReference>
<dbReference type="SMART" id="SM00894">
    <property type="entry name" value="Excalibur"/>
    <property type="match status" value="1"/>
</dbReference>
<dbReference type="Proteomes" id="UP001596157">
    <property type="component" value="Unassembled WGS sequence"/>
</dbReference>
<gene>
    <name evidence="3" type="ORF">ACFPM7_06925</name>
</gene>
<reference evidence="4" key="1">
    <citation type="journal article" date="2019" name="Int. J. Syst. Evol. Microbiol.">
        <title>The Global Catalogue of Microorganisms (GCM) 10K type strain sequencing project: providing services to taxonomists for standard genome sequencing and annotation.</title>
        <authorList>
            <consortium name="The Broad Institute Genomics Platform"/>
            <consortium name="The Broad Institute Genome Sequencing Center for Infectious Disease"/>
            <person name="Wu L."/>
            <person name="Ma J."/>
        </authorList>
    </citation>
    <scope>NUCLEOTIDE SEQUENCE [LARGE SCALE GENOMIC DNA]</scope>
    <source>
        <strain evidence="4">CCUG 59778</strain>
    </source>
</reference>
<organism evidence="3 4">
    <name type="scientific">Actinokineospora guangxiensis</name>
    <dbReference type="NCBI Taxonomy" id="1490288"/>
    <lineage>
        <taxon>Bacteria</taxon>
        <taxon>Bacillati</taxon>
        <taxon>Actinomycetota</taxon>
        <taxon>Actinomycetes</taxon>
        <taxon>Pseudonocardiales</taxon>
        <taxon>Pseudonocardiaceae</taxon>
        <taxon>Actinokineospora</taxon>
    </lineage>
</organism>
<feature type="region of interest" description="Disordered" evidence="1">
    <location>
        <begin position="196"/>
        <end position="262"/>
    </location>
</feature>
<dbReference type="PROSITE" id="PS51257">
    <property type="entry name" value="PROKAR_LIPOPROTEIN"/>
    <property type="match status" value="1"/>
</dbReference>
<accession>A0ABW0EHC0</accession>
<comment type="caution">
    <text evidence="3">The sequence shown here is derived from an EMBL/GenBank/DDBJ whole genome shotgun (WGS) entry which is preliminary data.</text>
</comment>
<sequence>MTNARPTRSRLTAATAVIGACAVVWLVSDLTGPVEETPAAQLPTVRPTTTTAAPTTTAPTAPAKATVSTVVDARTVLTSAGERVVVAGLAPPGPCWADAARGYTAETLLGAEVDLIDPTPILAAAVSPATPTANQTRAVTAAIRLPDGTDFAAGALHRGHAKPTRDAAGTHHAAATASGAAFLGLWGQPCLGEDVLPVRVPPPSPDPTPTRSPETTNRHPKPHDYFRNCRAAREAGHAPLRRGTPGYRPVLDRDRNGIACER</sequence>
<protein>
    <submittedName>
        <fullName evidence="3">Excalibur calcium-binding domain-containing protein</fullName>
    </submittedName>
</protein>
<keyword evidence="4" id="KW-1185">Reference proteome</keyword>
<dbReference type="InterPro" id="IPR008613">
    <property type="entry name" value="Excalibur_Ca-bd_domain"/>
</dbReference>
<evidence type="ECO:0000259" key="2">
    <source>
        <dbReference type="SMART" id="SM00894"/>
    </source>
</evidence>
<dbReference type="Pfam" id="PF05901">
    <property type="entry name" value="Excalibur"/>
    <property type="match status" value="1"/>
</dbReference>
<feature type="domain" description="Excalibur calcium-binding" evidence="2">
    <location>
        <begin position="225"/>
        <end position="261"/>
    </location>
</feature>
<evidence type="ECO:0000313" key="4">
    <source>
        <dbReference type="Proteomes" id="UP001596157"/>
    </source>
</evidence>
<feature type="compositionally biased region" description="Pro residues" evidence="1">
    <location>
        <begin position="199"/>
        <end position="210"/>
    </location>
</feature>
<proteinExistence type="predicted"/>